<dbReference type="SUPFAM" id="SSF103473">
    <property type="entry name" value="MFS general substrate transporter"/>
    <property type="match status" value="1"/>
</dbReference>
<feature type="transmembrane region" description="Helical" evidence="8">
    <location>
        <begin position="427"/>
        <end position="449"/>
    </location>
</feature>
<dbReference type="InterPro" id="IPR011701">
    <property type="entry name" value="MFS"/>
</dbReference>
<evidence type="ECO:0000256" key="1">
    <source>
        <dbReference type="ARBA" id="ARBA00004141"/>
    </source>
</evidence>
<dbReference type="InterPro" id="IPR036259">
    <property type="entry name" value="MFS_trans_sf"/>
</dbReference>
<evidence type="ECO:0000256" key="2">
    <source>
        <dbReference type="ARBA" id="ARBA00022448"/>
    </source>
</evidence>
<proteinExistence type="inferred from homology"/>
<comment type="similarity">
    <text evidence="6">Belongs to the major facilitator superfamily. Allantoate permease family.</text>
</comment>
<keyword evidence="5 8" id="KW-0472">Membrane</keyword>
<dbReference type="GO" id="GO:0022857">
    <property type="term" value="F:transmembrane transporter activity"/>
    <property type="evidence" value="ECO:0007669"/>
    <property type="project" value="InterPro"/>
</dbReference>
<dbReference type="GO" id="GO:0016020">
    <property type="term" value="C:membrane"/>
    <property type="evidence" value="ECO:0007669"/>
    <property type="project" value="UniProtKB-SubCell"/>
</dbReference>
<evidence type="ECO:0000313" key="11">
    <source>
        <dbReference type="Proteomes" id="UP000616885"/>
    </source>
</evidence>
<dbReference type="InterPro" id="IPR020846">
    <property type="entry name" value="MFS_dom"/>
</dbReference>
<evidence type="ECO:0000256" key="5">
    <source>
        <dbReference type="ARBA" id="ARBA00023136"/>
    </source>
</evidence>
<dbReference type="Pfam" id="PF07690">
    <property type="entry name" value="MFS_1"/>
    <property type="match status" value="1"/>
</dbReference>
<dbReference type="PROSITE" id="PS50850">
    <property type="entry name" value="MFS"/>
    <property type="match status" value="1"/>
</dbReference>
<comment type="caution">
    <text evidence="10">The sequence shown here is derived from an EMBL/GenBank/DDBJ whole genome shotgun (WGS) entry which is preliminary data.</text>
</comment>
<name>A0A8H7KEL1_BIOOC</name>
<protein>
    <recommendedName>
        <fullName evidence="9">Major facilitator superfamily (MFS) profile domain-containing protein</fullName>
    </recommendedName>
</protein>
<reference evidence="10" key="1">
    <citation type="submission" date="2020-10" db="EMBL/GenBank/DDBJ databases">
        <title>High-Quality Genome Resource of Clonostachys rosea strain S41 by Oxford Nanopore Long-Read Sequencing.</title>
        <authorList>
            <person name="Wang H."/>
        </authorList>
    </citation>
    <scope>NUCLEOTIDE SEQUENCE</scope>
    <source>
        <strain evidence="10">S41</strain>
    </source>
</reference>
<keyword evidence="4 8" id="KW-1133">Transmembrane helix</keyword>
<evidence type="ECO:0000256" key="7">
    <source>
        <dbReference type="SAM" id="MobiDB-lite"/>
    </source>
</evidence>
<accession>A0A8H7KEL1</accession>
<evidence type="ECO:0000256" key="6">
    <source>
        <dbReference type="ARBA" id="ARBA00037968"/>
    </source>
</evidence>
<comment type="subcellular location">
    <subcellularLocation>
        <location evidence="1">Membrane</location>
        <topology evidence="1">Multi-pass membrane protein</topology>
    </subcellularLocation>
</comment>
<evidence type="ECO:0000256" key="4">
    <source>
        <dbReference type="ARBA" id="ARBA00022989"/>
    </source>
</evidence>
<organism evidence="10 11">
    <name type="scientific">Bionectria ochroleuca</name>
    <name type="common">Gliocladium roseum</name>
    <dbReference type="NCBI Taxonomy" id="29856"/>
    <lineage>
        <taxon>Eukaryota</taxon>
        <taxon>Fungi</taxon>
        <taxon>Dikarya</taxon>
        <taxon>Ascomycota</taxon>
        <taxon>Pezizomycotina</taxon>
        <taxon>Sordariomycetes</taxon>
        <taxon>Hypocreomycetidae</taxon>
        <taxon>Hypocreales</taxon>
        <taxon>Bionectriaceae</taxon>
        <taxon>Clonostachys</taxon>
    </lineage>
</organism>
<dbReference type="AlphaFoldDB" id="A0A8H7KEL1"/>
<feature type="transmembrane region" description="Helical" evidence="8">
    <location>
        <begin position="396"/>
        <end position="415"/>
    </location>
</feature>
<dbReference type="PANTHER" id="PTHR43791">
    <property type="entry name" value="PERMEASE-RELATED"/>
    <property type="match status" value="1"/>
</dbReference>
<keyword evidence="2" id="KW-0813">Transport</keyword>
<sequence>MAVDTKPVTTVEEIPPTTSGHAASVDTKDRKLTWKGYIWDTLDMPPAERRLLLKVDLTILTFGCLGTFIKYIDKANLTSAFVSGMKEDLSLYGNEMNYANTAYSVANILALWPCNLALTRCNPRWFIPFLEIAWTIVTLGQAFMHTPTQMYVLRFILGVFETGHFSAMIYLCGAWYRKTELAKRVAIINCSTSIGPMFSSYLQSAAYTGLNGVHGRAGWRWLFIIDAVVSVGIIIPQFFFYPDVPARQQPDFIFTHEVGEMAPSRDRNPKEGRVKQGKFTLAQVKRWFTTPDIFLLWVIAMSNSICHMPQDSMAYWFKAWNSIKPNSYSVAEINNYTTGIGGVTVVLMLIFAWLSDSVLRGRRWPLLVVGGIVTSAVCFTLAATPVFPQNKAFRWFLYYNTNWAFAANSMYWSWAQDTLAGDPATRAFGAAGLNVVSYVTIAIVPLFAFQTVDQPGVVGGNFGAGAFGIVYAGTALLLAYIQYRRELKQPVEEDSDN</sequence>
<feature type="transmembrane region" description="Helical" evidence="8">
    <location>
        <begin position="336"/>
        <end position="354"/>
    </location>
</feature>
<feature type="transmembrane region" description="Helical" evidence="8">
    <location>
        <begin position="366"/>
        <end position="384"/>
    </location>
</feature>
<dbReference type="Proteomes" id="UP000616885">
    <property type="component" value="Unassembled WGS sequence"/>
</dbReference>
<evidence type="ECO:0000256" key="3">
    <source>
        <dbReference type="ARBA" id="ARBA00022692"/>
    </source>
</evidence>
<feature type="transmembrane region" description="Helical" evidence="8">
    <location>
        <begin position="461"/>
        <end position="481"/>
    </location>
</feature>
<feature type="transmembrane region" description="Helical" evidence="8">
    <location>
        <begin position="150"/>
        <end position="173"/>
    </location>
</feature>
<dbReference type="Gene3D" id="1.20.1250.20">
    <property type="entry name" value="MFS general substrate transporter like domains"/>
    <property type="match status" value="1"/>
</dbReference>
<dbReference type="FunFam" id="1.20.1250.20:FF:000065">
    <property type="entry name" value="Putative MFS pantothenate transporter"/>
    <property type="match status" value="1"/>
</dbReference>
<dbReference type="EMBL" id="JADCTT010000007">
    <property type="protein sequence ID" value="KAF9749625.1"/>
    <property type="molecule type" value="Genomic_DNA"/>
</dbReference>
<feature type="transmembrane region" description="Helical" evidence="8">
    <location>
        <begin position="293"/>
        <end position="316"/>
    </location>
</feature>
<evidence type="ECO:0000313" key="10">
    <source>
        <dbReference type="EMBL" id="KAF9749625.1"/>
    </source>
</evidence>
<gene>
    <name evidence="10" type="ORF">IM811_015652</name>
</gene>
<evidence type="ECO:0000259" key="9">
    <source>
        <dbReference type="PROSITE" id="PS50850"/>
    </source>
</evidence>
<feature type="transmembrane region" description="Helical" evidence="8">
    <location>
        <begin position="125"/>
        <end position="144"/>
    </location>
</feature>
<feature type="domain" description="Major facilitator superfamily (MFS) profile" evidence="9">
    <location>
        <begin position="59"/>
        <end position="490"/>
    </location>
</feature>
<keyword evidence="3 8" id="KW-0812">Transmembrane</keyword>
<feature type="transmembrane region" description="Helical" evidence="8">
    <location>
        <begin position="185"/>
        <end position="207"/>
    </location>
</feature>
<feature type="compositionally biased region" description="Low complexity" evidence="7">
    <location>
        <begin position="1"/>
        <end position="18"/>
    </location>
</feature>
<feature type="transmembrane region" description="Helical" evidence="8">
    <location>
        <begin position="219"/>
        <end position="241"/>
    </location>
</feature>
<evidence type="ECO:0000256" key="8">
    <source>
        <dbReference type="SAM" id="Phobius"/>
    </source>
</evidence>
<dbReference type="PANTHER" id="PTHR43791:SF39">
    <property type="entry name" value="TRANSPORTER LIZ1_SEO1, PUTATIVE (AFU_ORTHOLOGUE AFUA_3G00980)-RELATED"/>
    <property type="match status" value="1"/>
</dbReference>
<feature type="region of interest" description="Disordered" evidence="7">
    <location>
        <begin position="1"/>
        <end position="22"/>
    </location>
</feature>